<dbReference type="EMBL" id="JARK01001402">
    <property type="protein sequence ID" value="EYC08370.1"/>
    <property type="molecule type" value="Genomic_DNA"/>
</dbReference>
<feature type="transmembrane region" description="Helical" evidence="1">
    <location>
        <begin position="84"/>
        <end position="104"/>
    </location>
</feature>
<name>A0A016TZU8_9BILA</name>
<dbReference type="OrthoDB" id="5868335at2759"/>
<evidence type="ECO:0008006" key="4">
    <source>
        <dbReference type="Google" id="ProtNLM"/>
    </source>
</evidence>
<feature type="transmembrane region" description="Helical" evidence="1">
    <location>
        <begin position="12"/>
        <end position="32"/>
    </location>
</feature>
<dbReference type="PANTHER" id="PTHR22943">
    <property type="entry name" value="7-TRANSMEMBRANE DOMAIN RECEPTOR C.ELEGANS"/>
    <property type="match status" value="1"/>
</dbReference>
<comment type="caution">
    <text evidence="2">The sequence shown here is derived from an EMBL/GenBank/DDBJ whole genome shotgun (WGS) entry which is preliminary data.</text>
</comment>
<feature type="transmembrane region" description="Helical" evidence="1">
    <location>
        <begin position="44"/>
        <end position="72"/>
    </location>
</feature>
<protein>
    <recommendedName>
        <fullName evidence="4">7TM chemoreceptor</fullName>
    </recommendedName>
</protein>
<sequence length="299" mass="33430">MATVMNDMLSTTTYIISSLALLNSFALVAIYFCCPLRNVNSYRYFFILASVQDIAFSIALILTVPVSVITQLFNIYSSSKNRAIAIVINSLLVANYVLVIYIGFWPNEYFTDLVHGTIVVPGFDIVGRTFIGFSMQYSMNAVNLILILDTLTVMVLLECIHFFCARRIDSCLRRSALSKKSQNLQRQMFILLLLQAACPAIFLHIPCAAATLFLFTGLTTTPATTNGIGVLLALYPFFNPLIIIAFVRDYRNFVLTKLRLRKATKQVNSSVVHNNVFVSEVRNVTPQHYVVTGSNGDMN</sequence>
<feature type="transmembrane region" description="Helical" evidence="1">
    <location>
        <begin position="144"/>
        <end position="168"/>
    </location>
</feature>
<keyword evidence="1" id="KW-0812">Transmembrane</keyword>
<dbReference type="SUPFAM" id="SSF81321">
    <property type="entry name" value="Family A G protein-coupled receptor-like"/>
    <property type="match status" value="1"/>
</dbReference>
<keyword evidence="1" id="KW-1133">Transmembrane helix</keyword>
<evidence type="ECO:0000256" key="1">
    <source>
        <dbReference type="SAM" id="Phobius"/>
    </source>
</evidence>
<gene>
    <name evidence="2" type="primary">Acey_s0066.g3727</name>
    <name evidence="2" type="ORF">Y032_0066g3727</name>
</gene>
<feature type="transmembrane region" description="Helical" evidence="1">
    <location>
        <begin position="227"/>
        <end position="247"/>
    </location>
</feature>
<dbReference type="PANTHER" id="PTHR22943:SF248">
    <property type="entry name" value="SEVEN TM RECEPTOR"/>
    <property type="match status" value="1"/>
</dbReference>
<keyword evidence="3" id="KW-1185">Reference proteome</keyword>
<keyword evidence="1" id="KW-0472">Membrane</keyword>
<organism evidence="2 3">
    <name type="scientific">Ancylostoma ceylanicum</name>
    <dbReference type="NCBI Taxonomy" id="53326"/>
    <lineage>
        <taxon>Eukaryota</taxon>
        <taxon>Metazoa</taxon>
        <taxon>Ecdysozoa</taxon>
        <taxon>Nematoda</taxon>
        <taxon>Chromadorea</taxon>
        <taxon>Rhabditida</taxon>
        <taxon>Rhabditina</taxon>
        <taxon>Rhabditomorpha</taxon>
        <taxon>Strongyloidea</taxon>
        <taxon>Ancylostomatidae</taxon>
        <taxon>Ancylostomatinae</taxon>
        <taxon>Ancylostoma</taxon>
    </lineage>
</organism>
<evidence type="ECO:0000313" key="2">
    <source>
        <dbReference type="EMBL" id="EYC08370.1"/>
    </source>
</evidence>
<dbReference type="InterPro" id="IPR019428">
    <property type="entry name" value="7TM_GPCR_serpentine_rcpt_Str"/>
</dbReference>
<proteinExistence type="predicted"/>
<reference evidence="3" key="1">
    <citation type="journal article" date="2015" name="Nat. Genet.">
        <title>The genome and transcriptome of the zoonotic hookworm Ancylostoma ceylanicum identify infection-specific gene families.</title>
        <authorList>
            <person name="Schwarz E.M."/>
            <person name="Hu Y."/>
            <person name="Antoshechkin I."/>
            <person name="Miller M.M."/>
            <person name="Sternberg P.W."/>
            <person name="Aroian R.V."/>
        </authorList>
    </citation>
    <scope>NUCLEOTIDE SEQUENCE</scope>
    <source>
        <strain evidence="3">HY135</strain>
    </source>
</reference>
<accession>A0A016TZU8</accession>
<feature type="transmembrane region" description="Helical" evidence="1">
    <location>
        <begin position="189"/>
        <end position="215"/>
    </location>
</feature>
<dbReference type="Pfam" id="PF10326">
    <property type="entry name" value="7TM_GPCR_Str"/>
    <property type="match status" value="1"/>
</dbReference>
<dbReference type="Proteomes" id="UP000024635">
    <property type="component" value="Unassembled WGS sequence"/>
</dbReference>
<evidence type="ECO:0000313" key="3">
    <source>
        <dbReference type="Proteomes" id="UP000024635"/>
    </source>
</evidence>
<dbReference type="AlphaFoldDB" id="A0A016TZU8"/>